<comment type="caution">
    <text evidence="9">The sequence shown here is derived from an EMBL/GenBank/DDBJ whole genome shotgun (WGS) entry which is preliminary data.</text>
</comment>
<evidence type="ECO:0000256" key="6">
    <source>
        <dbReference type="ARBA" id="ARBA00049024"/>
    </source>
</evidence>
<dbReference type="Gene3D" id="3.40.309.10">
    <property type="entry name" value="Aldehyde Dehydrogenase, Chain A, domain 2"/>
    <property type="match status" value="1"/>
</dbReference>
<comment type="catalytic activity">
    <reaction evidence="6 7">
        <text>L-glutamate 5-semialdehyde + phosphate + NADP(+) = L-glutamyl 5-phosphate + NADPH + H(+)</text>
        <dbReference type="Rhea" id="RHEA:19541"/>
        <dbReference type="ChEBI" id="CHEBI:15378"/>
        <dbReference type="ChEBI" id="CHEBI:43474"/>
        <dbReference type="ChEBI" id="CHEBI:57783"/>
        <dbReference type="ChEBI" id="CHEBI:58066"/>
        <dbReference type="ChEBI" id="CHEBI:58274"/>
        <dbReference type="ChEBI" id="CHEBI:58349"/>
        <dbReference type="EC" id="1.2.1.41"/>
    </reaction>
</comment>
<dbReference type="NCBIfam" id="TIGR00407">
    <property type="entry name" value="proA"/>
    <property type="match status" value="1"/>
</dbReference>
<dbReference type="Pfam" id="PF00171">
    <property type="entry name" value="Aldedh"/>
    <property type="match status" value="2"/>
</dbReference>
<dbReference type="GO" id="GO:0005737">
    <property type="term" value="C:cytoplasm"/>
    <property type="evidence" value="ECO:0007669"/>
    <property type="project" value="UniProtKB-SubCell"/>
</dbReference>
<keyword evidence="10" id="KW-1185">Reference proteome</keyword>
<dbReference type="GO" id="GO:0050661">
    <property type="term" value="F:NADP binding"/>
    <property type="evidence" value="ECO:0007669"/>
    <property type="project" value="InterPro"/>
</dbReference>
<comment type="subcellular location">
    <subcellularLocation>
        <location evidence="7">Cytoplasm</location>
    </subcellularLocation>
</comment>
<accession>A0A2K1PA83</accession>
<gene>
    <name evidence="7 9" type="primary">proA</name>
    <name evidence="9" type="ORF">X928_06525</name>
</gene>
<keyword evidence="2 7" id="KW-0028">Amino-acid biosynthesis</keyword>
<dbReference type="InterPro" id="IPR000965">
    <property type="entry name" value="GPR_dom"/>
</dbReference>
<evidence type="ECO:0000256" key="7">
    <source>
        <dbReference type="HAMAP-Rule" id="MF_00412"/>
    </source>
</evidence>
<dbReference type="InterPro" id="IPR016162">
    <property type="entry name" value="Ald_DH_N"/>
</dbReference>
<protein>
    <recommendedName>
        <fullName evidence="7">Gamma-glutamyl phosphate reductase</fullName>
        <shortName evidence="7">GPR</shortName>
        <ecNumber evidence="7">1.2.1.41</ecNumber>
    </recommendedName>
    <alternativeName>
        <fullName evidence="7">Glutamate-5-semialdehyde dehydrogenase</fullName>
    </alternativeName>
    <alternativeName>
        <fullName evidence="7">Glutamyl-gamma-semialdehyde dehydrogenase</fullName>
        <shortName evidence="7">GSA dehydrogenase</shortName>
    </alternativeName>
</protein>
<evidence type="ECO:0000256" key="5">
    <source>
        <dbReference type="ARBA" id="ARBA00023002"/>
    </source>
</evidence>
<dbReference type="InterPro" id="IPR015590">
    <property type="entry name" value="Aldehyde_DH_dom"/>
</dbReference>
<dbReference type="CDD" id="cd07079">
    <property type="entry name" value="ALDH_F18-19_ProA-GPR"/>
    <property type="match status" value="1"/>
</dbReference>
<comment type="similarity">
    <text evidence="7">Belongs to the gamma-glutamyl phosphate reductase family.</text>
</comment>
<evidence type="ECO:0000256" key="1">
    <source>
        <dbReference type="ARBA" id="ARBA00004985"/>
    </source>
</evidence>
<dbReference type="RefSeq" id="WP_103078972.1">
    <property type="nucleotide sequence ID" value="NZ_AZRM01000029.1"/>
</dbReference>
<dbReference type="InterPro" id="IPR012134">
    <property type="entry name" value="Glu-5-SA_DH"/>
</dbReference>
<dbReference type="SUPFAM" id="SSF53720">
    <property type="entry name" value="ALDH-like"/>
    <property type="match status" value="1"/>
</dbReference>
<dbReference type="NCBIfam" id="NF001221">
    <property type="entry name" value="PRK00197.1"/>
    <property type="match status" value="1"/>
</dbReference>
<name>A0A2K1PA83_9BACT</name>
<dbReference type="PANTHER" id="PTHR11063:SF8">
    <property type="entry name" value="DELTA-1-PYRROLINE-5-CARBOXYLATE SYNTHASE"/>
    <property type="match status" value="1"/>
</dbReference>
<keyword evidence="7" id="KW-0963">Cytoplasm</keyword>
<dbReference type="GO" id="GO:0004350">
    <property type="term" value="F:glutamate-5-semialdehyde dehydrogenase activity"/>
    <property type="evidence" value="ECO:0007669"/>
    <property type="project" value="UniProtKB-UniRule"/>
</dbReference>
<dbReference type="InterPro" id="IPR016161">
    <property type="entry name" value="Ald_DH/histidinol_DH"/>
</dbReference>
<sequence>MNLQEYVLSKAKKAKDTSRNFSSTSETDKIKILNYISEELMANKNYIISENQKDVEVAKNTGMSSSLLDRLLLNEERITKMAKGVQKVAQLQSSVGNISQMWKRPNGLMIGKMVVPLGVIAIIYESRPNVTVDAAALCIKSGNCVVLRGGSEAIHSNNALVKIIHQAIERAGFSKDIVQFIEVIDRKAVDELMKLYEYIDVLIPRGGPSLIKNTVENSMIPVIQTGAGNCHVYVDKQADLEKALKIVENAKMSRPSVCNAAEKLLVHKDIAEEFLPKIYSIFEKKVELRGCEKTLKIIPQMKPAQEEDWSTEYLDYIMAVKIVDSTEEAINQINKYSTKHSEAIITENYTTAQKFLNEIDSAAVYVNASTRFTDGEEFGFGAEMGISTQKLHVRGPIGINELTTTKYIILGNGQVR</sequence>
<evidence type="ECO:0000256" key="3">
    <source>
        <dbReference type="ARBA" id="ARBA00022650"/>
    </source>
</evidence>
<evidence type="ECO:0000256" key="4">
    <source>
        <dbReference type="ARBA" id="ARBA00022857"/>
    </source>
</evidence>
<dbReference type="OrthoDB" id="9809970at2"/>
<dbReference type="EC" id="1.2.1.41" evidence="7"/>
<dbReference type="AlphaFoldDB" id="A0A2K1PA83"/>
<dbReference type="HAMAP" id="MF_00412">
    <property type="entry name" value="ProA"/>
    <property type="match status" value="1"/>
</dbReference>
<dbReference type="InterPro" id="IPR016163">
    <property type="entry name" value="Ald_DH_C"/>
</dbReference>
<organism evidence="9 10">
    <name type="scientific">Petrotoga miotherma DSM 10691</name>
    <dbReference type="NCBI Taxonomy" id="1434326"/>
    <lineage>
        <taxon>Bacteria</taxon>
        <taxon>Thermotogati</taxon>
        <taxon>Thermotogota</taxon>
        <taxon>Thermotogae</taxon>
        <taxon>Petrotogales</taxon>
        <taxon>Petrotogaceae</taxon>
        <taxon>Petrotoga</taxon>
    </lineage>
</organism>
<reference evidence="9 10" key="1">
    <citation type="submission" date="2013-12" db="EMBL/GenBank/DDBJ databases">
        <title>Comparative genomics of Petrotoga isolates.</title>
        <authorList>
            <person name="Nesbo C.L."/>
            <person name="Charchuk R."/>
            <person name="Chow K."/>
        </authorList>
    </citation>
    <scope>NUCLEOTIDE SEQUENCE [LARGE SCALE GENOMIC DNA]</scope>
    <source>
        <strain evidence="9 10">DSM 10691</strain>
    </source>
</reference>
<keyword evidence="4 7" id="KW-0521">NADP</keyword>
<comment type="function">
    <text evidence="7">Catalyzes the NADPH-dependent reduction of L-glutamate 5-phosphate into L-glutamate 5-semialdehyde and phosphate. The product spontaneously undergoes cyclization to form 1-pyrroline-5-carboxylate.</text>
</comment>
<evidence type="ECO:0000313" key="10">
    <source>
        <dbReference type="Proteomes" id="UP000236199"/>
    </source>
</evidence>
<evidence type="ECO:0000313" key="9">
    <source>
        <dbReference type="EMBL" id="PNR99700.1"/>
    </source>
</evidence>
<feature type="domain" description="Aldehyde dehydrogenase" evidence="8">
    <location>
        <begin position="9"/>
        <end position="284"/>
    </location>
</feature>
<dbReference type="PANTHER" id="PTHR11063">
    <property type="entry name" value="GLUTAMATE SEMIALDEHYDE DEHYDROGENASE"/>
    <property type="match status" value="1"/>
</dbReference>
<proteinExistence type="inferred from homology"/>
<keyword evidence="3 7" id="KW-0641">Proline biosynthesis</keyword>
<dbReference type="Gene3D" id="3.40.605.10">
    <property type="entry name" value="Aldehyde Dehydrogenase, Chain A, domain 1"/>
    <property type="match status" value="1"/>
</dbReference>
<feature type="domain" description="Aldehyde dehydrogenase" evidence="8">
    <location>
        <begin position="317"/>
        <end position="379"/>
    </location>
</feature>
<dbReference type="UniPathway" id="UPA00098">
    <property type="reaction ID" value="UER00360"/>
</dbReference>
<dbReference type="GO" id="GO:0055129">
    <property type="term" value="P:L-proline biosynthetic process"/>
    <property type="evidence" value="ECO:0007669"/>
    <property type="project" value="UniProtKB-UniRule"/>
</dbReference>
<keyword evidence="5 7" id="KW-0560">Oxidoreductase</keyword>
<dbReference type="EMBL" id="AZRM01000029">
    <property type="protein sequence ID" value="PNR99700.1"/>
    <property type="molecule type" value="Genomic_DNA"/>
</dbReference>
<evidence type="ECO:0000256" key="2">
    <source>
        <dbReference type="ARBA" id="ARBA00022605"/>
    </source>
</evidence>
<comment type="pathway">
    <text evidence="1 7">Amino-acid biosynthesis; L-proline biosynthesis; L-glutamate 5-semialdehyde from L-glutamate: step 2/2.</text>
</comment>
<evidence type="ECO:0000259" key="8">
    <source>
        <dbReference type="Pfam" id="PF00171"/>
    </source>
</evidence>
<dbReference type="FunFam" id="3.40.309.10:FF:000006">
    <property type="entry name" value="Gamma-glutamyl phosphate reductase"/>
    <property type="match status" value="1"/>
</dbReference>
<dbReference type="Proteomes" id="UP000236199">
    <property type="component" value="Unassembled WGS sequence"/>
</dbReference>
<dbReference type="PIRSF" id="PIRSF000151">
    <property type="entry name" value="GPR"/>
    <property type="match status" value="1"/>
</dbReference>